<proteinExistence type="predicted"/>
<keyword evidence="2" id="KW-1185">Reference proteome</keyword>
<dbReference type="Proteomes" id="UP001055879">
    <property type="component" value="Linkage Group LG17"/>
</dbReference>
<reference evidence="1 2" key="2">
    <citation type="journal article" date="2022" name="Mol. Ecol. Resour.">
        <title>The genomes of chicory, endive, great burdock and yacon provide insights into Asteraceae paleo-polyploidization history and plant inulin production.</title>
        <authorList>
            <person name="Fan W."/>
            <person name="Wang S."/>
            <person name="Wang H."/>
            <person name="Wang A."/>
            <person name="Jiang F."/>
            <person name="Liu H."/>
            <person name="Zhao H."/>
            <person name="Xu D."/>
            <person name="Zhang Y."/>
        </authorList>
    </citation>
    <scope>NUCLEOTIDE SEQUENCE [LARGE SCALE GENOMIC DNA]</scope>
    <source>
        <strain evidence="2">cv. Niubang</strain>
    </source>
</reference>
<gene>
    <name evidence="1" type="ORF">L6452_43391</name>
</gene>
<dbReference type="EMBL" id="CM042063">
    <property type="protein sequence ID" value="KAI3668314.1"/>
    <property type="molecule type" value="Genomic_DNA"/>
</dbReference>
<name>A0ACB8XKX4_ARCLA</name>
<sequence>MEIEDEIESPEVKLFNQSAVNSNLSDNMDVNDLNLEGMDSCNVSKSVPENMRSYDAYMNNRAEILGNYIINSDQYLKETIKMYEARIAMSTSHEALQKSGVESVKVMNEEKYENPTVLSSAVNGTKPVMLNSVLNDVNAQNVNFDSEKQGDKSTGQRPKSGLDISNENNRENLIKMGMNSASFVSGGKGGFSVCEGGRGNGYESMEGKGSGSSGRGTQIFNFGNG</sequence>
<comment type="caution">
    <text evidence="1">The sequence shown here is derived from an EMBL/GenBank/DDBJ whole genome shotgun (WGS) entry which is preliminary data.</text>
</comment>
<protein>
    <submittedName>
        <fullName evidence="1">Uncharacterized protein</fullName>
    </submittedName>
</protein>
<accession>A0ACB8XKX4</accession>
<organism evidence="1 2">
    <name type="scientific">Arctium lappa</name>
    <name type="common">Greater burdock</name>
    <name type="synonym">Lappa major</name>
    <dbReference type="NCBI Taxonomy" id="4217"/>
    <lineage>
        <taxon>Eukaryota</taxon>
        <taxon>Viridiplantae</taxon>
        <taxon>Streptophyta</taxon>
        <taxon>Embryophyta</taxon>
        <taxon>Tracheophyta</taxon>
        <taxon>Spermatophyta</taxon>
        <taxon>Magnoliopsida</taxon>
        <taxon>eudicotyledons</taxon>
        <taxon>Gunneridae</taxon>
        <taxon>Pentapetalae</taxon>
        <taxon>asterids</taxon>
        <taxon>campanulids</taxon>
        <taxon>Asterales</taxon>
        <taxon>Asteraceae</taxon>
        <taxon>Carduoideae</taxon>
        <taxon>Cardueae</taxon>
        <taxon>Arctiinae</taxon>
        <taxon>Arctium</taxon>
    </lineage>
</organism>
<evidence type="ECO:0000313" key="1">
    <source>
        <dbReference type="EMBL" id="KAI3668314.1"/>
    </source>
</evidence>
<evidence type="ECO:0000313" key="2">
    <source>
        <dbReference type="Proteomes" id="UP001055879"/>
    </source>
</evidence>
<reference evidence="2" key="1">
    <citation type="journal article" date="2022" name="Mol. Ecol. Resour.">
        <title>The genomes of chicory, endive, great burdock and yacon provide insights into Asteraceae palaeo-polyploidization history and plant inulin production.</title>
        <authorList>
            <person name="Fan W."/>
            <person name="Wang S."/>
            <person name="Wang H."/>
            <person name="Wang A."/>
            <person name="Jiang F."/>
            <person name="Liu H."/>
            <person name="Zhao H."/>
            <person name="Xu D."/>
            <person name="Zhang Y."/>
        </authorList>
    </citation>
    <scope>NUCLEOTIDE SEQUENCE [LARGE SCALE GENOMIC DNA]</scope>
    <source>
        <strain evidence="2">cv. Niubang</strain>
    </source>
</reference>